<dbReference type="GO" id="GO:0009982">
    <property type="term" value="F:pseudouridine synthase activity"/>
    <property type="evidence" value="ECO:0007669"/>
    <property type="project" value="InterPro"/>
</dbReference>
<keyword evidence="6" id="KW-0819">tRNA processing</keyword>
<evidence type="ECO:0000256" key="14">
    <source>
        <dbReference type="PIRSR" id="PIRSR641708-1"/>
    </source>
</evidence>
<comment type="function">
    <text evidence="10">Formation of pseudouridine at positions 27 and 28 in the anticodon stem and loop of transfer RNAs; at positions 34 and 36 of intron-containing precursor tRNA(Ile) and at position 35 in the intron-containing tRNA(Tyr). Catalyzes pseudouridylation at position 44 in U2 snRNA. Also catalyzes pseudouridylation of mRNAs.</text>
</comment>
<protein>
    <recommendedName>
        <fullName evidence="11">tRNA pseudouridine synthase 1</fullName>
    </recommendedName>
    <alternativeName>
        <fullName evidence="12">tRNA pseudouridylate synthase 1</fullName>
    </alternativeName>
    <alternativeName>
        <fullName evidence="13">tRNA-uridine isomerase 1</fullName>
    </alternativeName>
</protein>
<reference evidence="18 20" key="1">
    <citation type="submission" date="2020-01" db="EMBL/GenBank/DDBJ databases">
        <authorList>
            <consortium name="DOE Joint Genome Institute"/>
            <person name="Haridas S."/>
            <person name="Albert R."/>
            <person name="Binder M."/>
            <person name="Bloem J."/>
            <person name="Labutti K."/>
            <person name="Salamov A."/>
            <person name="Andreopoulos B."/>
            <person name="Baker S.E."/>
            <person name="Barry K."/>
            <person name="Bills G."/>
            <person name="Bluhm B.H."/>
            <person name="Cannon C."/>
            <person name="Castanera R."/>
            <person name="Culley D.E."/>
            <person name="Daum C."/>
            <person name="Ezra D."/>
            <person name="Gonzalez J.B."/>
            <person name="Henrissat B."/>
            <person name="Kuo A."/>
            <person name="Liang C."/>
            <person name="Lipzen A."/>
            <person name="Lutzoni F."/>
            <person name="Magnuson J."/>
            <person name="Mondo S."/>
            <person name="Nolan M."/>
            <person name="Ohm R."/>
            <person name="Pangilinan J."/>
            <person name="Park H.-J."/>
            <person name="Ramirez L."/>
            <person name="Alfaro M."/>
            <person name="Sun H."/>
            <person name="Tritt A."/>
            <person name="Yoshinaga Y."/>
            <person name="Zwiers L.-H."/>
            <person name="Turgeon B.G."/>
            <person name="Goodwin S.B."/>
            <person name="Spatafora J.W."/>
            <person name="Crous P.W."/>
            <person name="Grigoriev I.V."/>
        </authorList>
    </citation>
    <scope>NUCLEOTIDE SEQUENCE</scope>
    <source>
        <strain evidence="18 20">CBS 781.70</strain>
    </source>
</reference>
<dbReference type="Pfam" id="PF01416">
    <property type="entry name" value="PseudoU_synth_1"/>
    <property type="match status" value="1"/>
</dbReference>
<dbReference type="FunFam" id="3.30.70.580:FF:000002">
    <property type="entry name" value="tRNA pseudouridine synthase"/>
    <property type="match status" value="1"/>
</dbReference>
<organism evidence="18">
    <name type="scientific">Eremomyces bilateralis CBS 781.70</name>
    <dbReference type="NCBI Taxonomy" id="1392243"/>
    <lineage>
        <taxon>Eukaryota</taxon>
        <taxon>Fungi</taxon>
        <taxon>Dikarya</taxon>
        <taxon>Ascomycota</taxon>
        <taxon>Pezizomycotina</taxon>
        <taxon>Dothideomycetes</taxon>
        <taxon>Dothideomycetes incertae sedis</taxon>
        <taxon>Eremomycetales</taxon>
        <taxon>Eremomycetaceae</taxon>
        <taxon>Eremomyces</taxon>
    </lineage>
</organism>
<feature type="region of interest" description="Disordered" evidence="16">
    <location>
        <begin position="197"/>
        <end position="231"/>
    </location>
</feature>
<comment type="catalytic activity">
    <reaction evidence="1">
        <text>a uridine in mRNA = a pseudouridine in mRNA</text>
        <dbReference type="Rhea" id="RHEA:56644"/>
        <dbReference type="Rhea" id="RHEA-COMP:14658"/>
        <dbReference type="Rhea" id="RHEA-COMP:14659"/>
        <dbReference type="ChEBI" id="CHEBI:65314"/>
        <dbReference type="ChEBI" id="CHEBI:65315"/>
    </reaction>
</comment>
<keyword evidence="5" id="KW-0507">mRNA processing</keyword>
<dbReference type="GO" id="GO:0031120">
    <property type="term" value="P:snRNA pseudouridine synthesis"/>
    <property type="evidence" value="ECO:0007669"/>
    <property type="project" value="UniProtKB-ARBA"/>
</dbReference>
<dbReference type="InterPro" id="IPR020103">
    <property type="entry name" value="PsdUridine_synth_cat_dom_sf"/>
</dbReference>
<dbReference type="InterPro" id="IPR020094">
    <property type="entry name" value="TruA/RsuA/RluB/E/F_N"/>
</dbReference>
<evidence type="ECO:0000256" key="5">
    <source>
        <dbReference type="ARBA" id="ARBA00022664"/>
    </source>
</evidence>
<keyword evidence="8" id="KW-0539">Nucleus</keyword>
<feature type="active site" description="Nucleophile" evidence="14">
    <location>
        <position position="44"/>
    </location>
</feature>
<dbReference type="InterPro" id="IPR020095">
    <property type="entry name" value="PsdUridine_synth_TruA_C"/>
</dbReference>
<dbReference type="FunFam" id="3.30.70.660:FF:000002">
    <property type="entry name" value="tRNA pseudouridine synthase"/>
    <property type="match status" value="1"/>
</dbReference>
<dbReference type="Gene3D" id="3.30.70.580">
    <property type="entry name" value="Pseudouridine synthase I, catalytic domain, N-terminal subdomain"/>
    <property type="match status" value="1"/>
</dbReference>
<evidence type="ECO:0000256" key="10">
    <source>
        <dbReference type="ARBA" id="ARBA00053072"/>
    </source>
</evidence>
<comment type="subcellular location">
    <subcellularLocation>
        <location evidence="3">Nucleus</location>
    </subcellularLocation>
</comment>
<dbReference type="GO" id="GO:0006397">
    <property type="term" value="P:mRNA processing"/>
    <property type="evidence" value="ECO:0007669"/>
    <property type="project" value="UniProtKB-KW"/>
</dbReference>
<dbReference type="OrthoDB" id="10256309at2759"/>
<evidence type="ECO:0000313" key="20">
    <source>
        <dbReference type="RefSeq" id="XP_033534267.1"/>
    </source>
</evidence>
<evidence type="ECO:0000256" key="8">
    <source>
        <dbReference type="ARBA" id="ARBA00023242"/>
    </source>
</evidence>
<dbReference type="GO" id="GO:0005634">
    <property type="term" value="C:nucleus"/>
    <property type="evidence" value="ECO:0007669"/>
    <property type="project" value="UniProtKB-SubCell"/>
</dbReference>
<evidence type="ECO:0000256" key="1">
    <source>
        <dbReference type="ARBA" id="ARBA00001166"/>
    </source>
</evidence>
<keyword evidence="19" id="KW-1185">Reference proteome</keyword>
<reference evidence="20" key="3">
    <citation type="submission" date="2025-04" db="UniProtKB">
        <authorList>
            <consortium name="RefSeq"/>
        </authorList>
    </citation>
    <scope>IDENTIFICATION</scope>
    <source>
        <strain evidence="20">CBS 781.70</strain>
    </source>
</reference>
<comment type="similarity">
    <text evidence="4">Belongs to the tRNA pseudouridine synthase TruA family.</text>
</comment>
<evidence type="ECO:0000313" key="19">
    <source>
        <dbReference type="Proteomes" id="UP000504638"/>
    </source>
</evidence>
<evidence type="ECO:0000256" key="12">
    <source>
        <dbReference type="ARBA" id="ARBA00079072"/>
    </source>
</evidence>
<dbReference type="EMBL" id="ML975157">
    <property type="protein sequence ID" value="KAF1812636.1"/>
    <property type="molecule type" value="Genomic_DNA"/>
</dbReference>
<reference evidence="20" key="2">
    <citation type="submission" date="2020-04" db="EMBL/GenBank/DDBJ databases">
        <authorList>
            <consortium name="NCBI Genome Project"/>
        </authorList>
    </citation>
    <scope>NUCLEOTIDE SEQUENCE</scope>
    <source>
        <strain evidence="20">CBS 781.70</strain>
    </source>
</reference>
<dbReference type="GO" id="GO:1990481">
    <property type="term" value="P:mRNA pseudouridine synthesis"/>
    <property type="evidence" value="ECO:0007669"/>
    <property type="project" value="TreeGrafter"/>
</dbReference>
<dbReference type="GO" id="GO:0003723">
    <property type="term" value="F:RNA binding"/>
    <property type="evidence" value="ECO:0007669"/>
    <property type="project" value="InterPro"/>
</dbReference>
<feature type="compositionally biased region" description="Polar residues" evidence="16">
    <location>
        <begin position="203"/>
        <end position="219"/>
    </location>
</feature>
<dbReference type="Proteomes" id="UP000504638">
    <property type="component" value="Unplaced"/>
</dbReference>
<comment type="catalytic activity">
    <reaction evidence="9">
        <text>a uridine in tRNA = a pseudouridine in tRNA</text>
        <dbReference type="Rhea" id="RHEA:54572"/>
        <dbReference type="Rhea" id="RHEA-COMP:13339"/>
        <dbReference type="Rhea" id="RHEA-COMP:13934"/>
        <dbReference type="ChEBI" id="CHEBI:65314"/>
        <dbReference type="ChEBI" id="CHEBI:65315"/>
    </reaction>
</comment>
<proteinExistence type="inferred from homology"/>
<evidence type="ECO:0000313" key="18">
    <source>
        <dbReference type="EMBL" id="KAF1812636.1"/>
    </source>
</evidence>
<feature type="binding site" evidence="15">
    <location>
        <position position="100"/>
    </location>
    <ligand>
        <name>substrate</name>
    </ligand>
</feature>
<dbReference type="InterPro" id="IPR020097">
    <property type="entry name" value="PsdUridine_synth_TruA_a/b_dom"/>
</dbReference>
<evidence type="ECO:0000256" key="7">
    <source>
        <dbReference type="ARBA" id="ARBA00023235"/>
    </source>
</evidence>
<name>A0A6G1G403_9PEZI</name>
<dbReference type="GO" id="GO:0031119">
    <property type="term" value="P:tRNA pseudouridine synthesis"/>
    <property type="evidence" value="ECO:0007669"/>
    <property type="project" value="InterPro"/>
</dbReference>
<evidence type="ECO:0000256" key="16">
    <source>
        <dbReference type="SAM" id="MobiDB-lite"/>
    </source>
</evidence>
<dbReference type="AlphaFoldDB" id="A0A6G1G403"/>
<dbReference type="CDD" id="cd02568">
    <property type="entry name" value="PseudoU_synth_PUS1_PUS2"/>
    <property type="match status" value="1"/>
</dbReference>
<evidence type="ECO:0000256" key="3">
    <source>
        <dbReference type="ARBA" id="ARBA00004123"/>
    </source>
</evidence>
<sequence length="494" mass="55667">MQIMPNERTIEGDLFSAFVSAGAISKANANDPKKSTLVRCARTDKGVHAAGNVVSLKLIVEDEDIVEKINTHLPPQIRVWGFLRTIGSFSCYAACDSRWYEYLIPTHCFLPPNPASFLGKKIVELAKEADDVEGYQSRQGAEKDFWKFAEEKHVAPILARLDDNLRSLINKALYEEENVGEFEAFEAIQKKEAKMEEEALNKAGTSGQEQSAPDQPTNDEATEPRKPSTIKIAGTSIKTVDLSGEQQASLDQAIKDIKEAHYHAKAEYRITPERLERVKLAFSQYKGTSNYHNYTVRKMATDPSAKRHMKSFEVNGDPMILSGTEWISLKVHGQSFMMHQIRKMVSMAALIVRCGTPVVRIPESFEHTTIAIPKAPGLGLLLERPIFDTYNKIQAEKFDKEPIDFSKYDAQIQEFKQREIYNRIFEEDAKDHTFYNFFSHVDGYKESSFLYLSSKGFDAVKAARVAPGRKSVEKALVEASDSEEERMARGGEEG</sequence>
<dbReference type="InterPro" id="IPR001406">
    <property type="entry name" value="PsdUridine_synth_TruA"/>
</dbReference>
<dbReference type="Gene3D" id="3.30.70.660">
    <property type="entry name" value="Pseudouridine synthase I, catalytic domain, C-terminal subdomain"/>
    <property type="match status" value="1"/>
</dbReference>
<dbReference type="InterPro" id="IPR041708">
    <property type="entry name" value="PUS1/PUS2-like"/>
</dbReference>
<gene>
    <name evidence="18 20" type="ORF">P152DRAFT_458453</name>
</gene>
<evidence type="ECO:0000259" key="17">
    <source>
        <dbReference type="Pfam" id="PF01416"/>
    </source>
</evidence>
<dbReference type="PANTHER" id="PTHR11142">
    <property type="entry name" value="PSEUDOURIDYLATE SYNTHASE"/>
    <property type="match status" value="1"/>
</dbReference>
<dbReference type="PANTHER" id="PTHR11142:SF4">
    <property type="entry name" value="PSEUDOURIDYLATE SYNTHASE 1 HOMOLOG"/>
    <property type="match status" value="1"/>
</dbReference>
<feature type="domain" description="Pseudouridine synthase I TruA alpha/beta" evidence="17">
    <location>
        <begin position="281"/>
        <end position="388"/>
    </location>
</feature>
<accession>A0A6G1G403</accession>
<comment type="catalytic activity">
    <reaction evidence="2">
        <text>uridine in snRNA = pseudouridine in snRNA</text>
        <dbReference type="Rhea" id="RHEA:51124"/>
        <dbReference type="Rhea" id="RHEA-COMP:12891"/>
        <dbReference type="Rhea" id="RHEA-COMP:12892"/>
        <dbReference type="ChEBI" id="CHEBI:65314"/>
        <dbReference type="ChEBI" id="CHEBI:65315"/>
    </reaction>
</comment>
<evidence type="ECO:0000256" key="13">
    <source>
        <dbReference type="ARBA" id="ARBA00080858"/>
    </source>
</evidence>
<dbReference type="RefSeq" id="XP_033534267.1">
    <property type="nucleotide sequence ID" value="XM_033679469.1"/>
</dbReference>
<keyword evidence="7" id="KW-0413">Isomerase</keyword>
<evidence type="ECO:0000256" key="4">
    <source>
        <dbReference type="ARBA" id="ARBA00009375"/>
    </source>
</evidence>
<evidence type="ECO:0000256" key="6">
    <source>
        <dbReference type="ARBA" id="ARBA00022694"/>
    </source>
</evidence>
<evidence type="ECO:0000256" key="11">
    <source>
        <dbReference type="ARBA" id="ARBA00073968"/>
    </source>
</evidence>
<evidence type="ECO:0000256" key="2">
    <source>
        <dbReference type="ARBA" id="ARBA00001832"/>
    </source>
</evidence>
<dbReference type="SUPFAM" id="SSF55120">
    <property type="entry name" value="Pseudouridine synthase"/>
    <property type="match status" value="1"/>
</dbReference>
<evidence type="ECO:0000256" key="15">
    <source>
        <dbReference type="PIRSR" id="PIRSR641708-2"/>
    </source>
</evidence>
<evidence type="ECO:0000256" key="9">
    <source>
        <dbReference type="ARBA" id="ARBA00036943"/>
    </source>
</evidence>
<dbReference type="GeneID" id="54420039"/>